<name>A0A4U9H937_SERRU</name>
<sequence>MGKIAFIGINYAPTYDWKQCVGEKNFYLPHNVNQLEDNLRRAIFEEVGHNILKD</sequence>
<accession>A0A4U9H937</accession>
<protein>
    <submittedName>
        <fullName evidence="1">Uncharacterized protein</fullName>
    </submittedName>
</protein>
<dbReference type="EMBL" id="LR590463">
    <property type="protein sequence ID" value="VTP60178.1"/>
    <property type="molecule type" value="Genomic_DNA"/>
</dbReference>
<evidence type="ECO:0000313" key="1">
    <source>
        <dbReference type="EMBL" id="VTP60178.1"/>
    </source>
</evidence>
<organism evidence="1 2">
    <name type="scientific">Serratia rubidaea</name>
    <name type="common">Serratia marinorubra</name>
    <dbReference type="NCBI Taxonomy" id="61652"/>
    <lineage>
        <taxon>Bacteria</taxon>
        <taxon>Pseudomonadati</taxon>
        <taxon>Pseudomonadota</taxon>
        <taxon>Gammaproteobacteria</taxon>
        <taxon>Enterobacterales</taxon>
        <taxon>Yersiniaceae</taxon>
        <taxon>Serratia</taxon>
    </lineage>
</organism>
<evidence type="ECO:0000313" key="2">
    <source>
        <dbReference type="Proteomes" id="UP000307968"/>
    </source>
</evidence>
<dbReference type="AlphaFoldDB" id="A0A4U9H937"/>
<proteinExistence type="predicted"/>
<dbReference type="Proteomes" id="UP000307968">
    <property type="component" value="Chromosome"/>
</dbReference>
<reference evidence="1 2" key="1">
    <citation type="submission" date="2019-05" db="EMBL/GenBank/DDBJ databases">
        <authorList>
            <consortium name="Pathogen Informatics"/>
        </authorList>
    </citation>
    <scope>NUCLEOTIDE SEQUENCE [LARGE SCALE GENOMIC DNA]</scope>
    <source>
        <strain evidence="1 2">NCTC12971</strain>
    </source>
</reference>
<gene>
    <name evidence="1" type="ORF">NCTC12971_00640</name>
</gene>